<evidence type="ECO:0000313" key="2">
    <source>
        <dbReference type="EMBL" id="PMR80336.1"/>
    </source>
</evidence>
<dbReference type="Gene3D" id="1.20.5.300">
    <property type="match status" value="1"/>
</dbReference>
<dbReference type="Proteomes" id="UP000235547">
    <property type="component" value="Unassembled WGS sequence"/>
</dbReference>
<keyword evidence="3" id="KW-1185">Reference proteome</keyword>
<dbReference type="RefSeq" id="WP_102588027.1">
    <property type="nucleotide sequence ID" value="NZ_BNAE01000006.1"/>
</dbReference>
<dbReference type="PANTHER" id="PTHR36508:SF1">
    <property type="entry name" value="PROTEIN SLYX"/>
    <property type="match status" value="1"/>
</dbReference>
<name>A0A2N7UIR6_9GAMM</name>
<feature type="region of interest" description="Disordered" evidence="1">
    <location>
        <begin position="56"/>
        <end position="81"/>
    </location>
</feature>
<evidence type="ECO:0000256" key="1">
    <source>
        <dbReference type="SAM" id="MobiDB-lite"/>
    </source>
</evidence>
<dbReference type="EMBL" id="PNRG01000018">
    <property type="protein sequence ID" value="PMR80336.1"/>
    <property type="molecule type" value="Genomic_DNA"/>
</dbReference>
<dbReference type="Pfam" id="PF04102">
    <property type="entry name" value="SlyX"/>
    <property type="match status" value="1"/>
</dbReference>
<reference evidence="2 3" key="1">
    <citation type="submission" date="2018-01" db="EMBL/GenBank/DDBJ databases">
        <title>Halomonas endophytica sp. nov., isolated from storage liquid in the stems of Populus euphratica.</title>
        <authorList>
            <person name="Chen C."/>
        </authorList>
    </citation>
    <scope>NUCLEOTIDE SEQUENCE [LARGE SCALE GENOMIC DNA]</scope>
    <source>
        <strain evidence="2 3">BZ-SZ-XJ27</strain>
    </source>
</reference>
<dbReference type="OrthoDB" id="6183310at2"/>
<protein>
    <recommendedName>
        <fullName evidence="4">SlyX</fullName>
    </recommendedName>
</protein>
<sequence>MSAEQASLDLSRRLEALETRIAYQEHWLDTLDEAVATQETRLATLERINQLMQEKLRDQQRALSDNDMAAPRPEDELPPHY</sequence>
<organism evidence="2 3">
    <name type="scientific">Halomonas urumqiensis</name>
    <dbReference type="NCBI Taxonomy" id="1684789"/>
    <lineage>
        <taxon>Bacteria</taxon>
        <taxon>Pseudomonadati</taxon>
        <taxon>Pseudomonadota</taxon>
        <taxon>Gammaproteobacteria</taxon>
        <taxon>Oceanospirillales</taxon>
        <taxon>Halomonadaceae</taxon>
        <taxon>Halomonas</taxon>
    </lineage>
</organism>
<evidence type="ECO:0008006" key="4">
    <source>
        <dbReference type="Google" id="ProtNLM"/>
    </source>
</evidence>
<evidence type="ECO:0000313" key="3">
    <source>
        <dbReference type="Proteomes" id="UP000235547"/>
    </source>
</evidence>
<dbReference type="SUPFAM" id="SSF57997">
    <property type="entry name" value="Tropomyosin"/>
    <property type="match status" value="1"/>
</dbReference>
<dbReference type="InterPro" id="IPR007236">
    <property type="entry name" value="SlyX"/>
</dbReference>
<dbReference type="AlphaFoldDB" id="A0A2N7UIR6"/>
<feature type="compositionally biased region" description="Basic and acidic residues" evidence="1">
    <location>
        <begin position="72"/>
        <end position="81"/>
    </location>
</feature>
<accession>A0A2N7UIR6</accession>
<gene>
    <name evidence="2" type="ORF">C1H70_09060</name>
</gene>
<proteinExistence type="predicted"/>
<comment type="caution">
    <text evidence="2">The sequence shown here is derived from an EMBL/GenBank/DDBJ whole genome shotgun (WGS) entry which is preliminary data.</text>
</comment>
<dbReference type="PANTHER" id="PTHR36508">
    <property type="entry name" value="PROTEIN SLYX"/>
    <property type="match status" value="1"/>
</dbReference>